<organism evidence="2">
    <name type="scientific">Elizabethkingia anophelis</name>
    <dbReference type="NCBI Taxonomy" id="1117645"/>
    <lineage>
        <taxon>Bacteria</taxon>
        <taxon>Pseudomonadati</taxon>
        <taxon>Bacteroidota</taxon>
        <taxon>Flavobacteriia</taxon>
        <taxon>Flavobacteriales</taxon>
        <taxon>Weeksellaceae</taxon>
        <taxon>Elizabethkingia</taxon>
    </lineage>
</organism>
<reference evidence="2" key="8">
    <citation type="journal article" date="2018" name="J. ISSAAS">
        <title>In Silico Identification of Three Types of Integrative and Conjugative Elements (ICEs) in Elizabethkingia anophelis Strains Isolated from Around the World.</title>
        <authorList>
            <person name="Xu J."/>
            <person name="Pei D."/>
            <person name="Nicholson A."/>
            <person name="Lan Y."/>
            <person name="Xia Q."/>
        </authorList>
    </citation>
    <scope>NUCLEOTIDE SEQUENCE</scope>
</reference>
<sequence length="68" mass="8258">MYECYDGGVRASIDLQFKTIDDIPTRQNAANQIEERWRKLYKENQEKWHTPKDKMRMPMKDKKPQNLT</sequence>
<feature type="region of interest" description="Disordered" evidence="1">
    <location>
        <begin position="44"/>
        <end position="68"/>
    </location>
</feature>
<reference evidence="2" key="6">
    <citation type="journal article" date="2017" name="Nat. Commun.">
        <title>Evolutionary dynamics and genomic features of the Elizabethkingia anophelis 2015 to 2016 Wisconsin outbreak strain.</title>
        <authorList>
            <person name="Perrin A."/>
            <person name="Larsonneur E."/>
            <person name="Nicholson A.C."/>
            <person name="Edwards D.J."/>
            <person name="Gundlach K.M."/>
            <person name="Whitney A.M."/>
            <person name="Gulvik C.A."/>
            <person name="Bell M.E."/>
            <person name="Rendueles O."/>
            <person name="Cury J."/>
            <person name="Hugon P."/>
            <person name="Clermont D."/>
            <person name="Enouf V."/>
            <person name="Loparev V."/>
            <person name="Juieng P."/>
            <person name="Monson T."/>
            <person name="Warshauer D."/>
            <person name="Elbadawi L.I."/>
            <person name="Walters M.S."/>
            <person name="Crist M.B."/>
            <person name="Noble-Wang J."/>
            <person name="Borlaug G."/>
            <person name="Rocha E.P.C."/>
            <person name="Criscuolo A."/>
            <person name="Touchon M."/>
            <person name="Davis J.P."/>
            <person name="Holt K.E."/>
            <person name="McQuiston J.R."/>
            <person name="Brisse S."/>
        </authorList>
    </citation>
    <scope>NUCLEOTIDE SEQUENCE</scope>
</reference>
<reference evidence="2" key="7">
    <citation type="journal article" date="2017" name="Sci. Rep.">
        <title>Genomic features, phylogenetic relationships, and comparative genomics of Elizabethkingia anophelis strain EM361-97 isolated in Taiwan.</title>
        <authorList>
            <person name="Lin J.N."/>
            <person name="Lai C.H."/>
            <person name="Yang C.H."/>
            <person name="Huang Y.H."/>
            <person name="Lin H.H."/>
        </authorList>
    </citation>
    <scope>NUCLEOTIDE SEQUENCE</scope>
</reference>
<accession>A0A455ZF68</accession>
<gene>
    <name evidence="2" type="primary">ICEEaII(12)_NUHP1_32326_32532</name>
</gene>
<dbReference type="AlphaFoldDB" id="A0A455ZF68"/>
<name>A0A455ZF68_9FLAO</name>
<proteinExistence type="predicted"/>
<dbReference type="EMBL" id="BK010605">
    <property type="protein sequence ID" value="DAC75412.1"/>
    <property type="molecule type" value="Genomic_DNA"/>
</dbReference>
<reference evidence="2" key="5">
    <citation type="journal article" date="2017" name="Genome Announc.">
        <title>Complete Circularized Genome Sequences of Four Strains of Elizabethkingia anophelis, Including Two Novel Strains Isolated from Wild-Caught Anopheles sinensis.</title>
        <authorList>
            <person name="Pei D."/>
            <person name="Nicholson A.C."/>
            <person name="Jiang J."/>
            <person name="Chen H."/>
            <person name="Whitney A.M."/>
            <person name="Villarma A."/>
            <person name="Bell M."/>
            <person name="Humrighouse B."/>
            <person name="Rowe L.A."/>
            <person name="Sheth M."/>
            <person name="Batra D."/>
            <person name="Juieng P."/>
            <person name="Loparev V.N."/>
            <person name="McQuiston J.R."/>
            <person name="Lan Y."/>
            <person name="Ma Y."/>
            <person name="Xu J."/>
        </authorList>
    </citation>
    <scope>NUCLEOTIDE SEQUENCE</scope>
</reference>
<evidence type="ECO:0000256" key="1">
    <source>
        <dbReference type="SAM" id="MobiDB-lite"/>
    </source>
</evidence>
<reference evidence="2" key="2">
    <citation type="journal article" date="2014" name="PLoS ONE">
        <title>Insights from the genome annotation of Elizabethkingia anophelis from the malaria vector Anopheles gambiae.</title>
        <authorList>
            <person name="Kukutla P."/>
            <person name="Lindberg B.G."/>
            <person name="Pei D."/>
            <person name="Rayl M."/>
            <person name="Yu W."/>
            <person name="Steritz M."/>
            <person name="Faye I."/>
            <person name="Xu J."/>
        </authorList>
    </citation>
    <scope>NUCLEOTIDE SEQUENCE</scope>
</reference>
<reference evidence="2" key="4">
    <citation type="journal article" date="2016" name="Sci. Rep.">
        <title>Genomic epidemiology and global diversity of the emerging bacterial pathogen Elizabethkingia anophelis.</title>
        <authorList>
            <person name="Breurec S."/>
            <person name="Criscuolo A."/>
            <person name="Diancourt L."/>
            <person name="Rendueles O."/>
            <person name="Vandenbogaert M."/>
            <person name="Passet V."/>
            <person name="Caro V."/>
            <person name="Rocha E.P."/>
            <person name="Touchon M."/>
            <person name="Brisse S."/>
        </authorList>
    </citation>
    <scope>NUCLEOTIDE SEQUENCE</scope>
</reference>
<reference evidence="2" key="3">
    <citation type="journal article" date="2016" name="Genome Announc.">
        <title>Complete Genome Sequences of Four Strains from the 2015-2016 Elizabethkingia anophelis Outbreak.</title>
        <authorList>
            <person name="Nicholson A.C."/>
            <person name="Whitney A.M."/>
            <person name="Emery B.D."/>
            <person name="Bell M.E."/>
            <person name="Gartin J.T."/>
            <person name="Humrighouse B.W."/>
            <person name="Loparev V.N."/>
            <person name="Batra D."/>
            <person name="Sheth M."/>
            <person name="Rowe L.A."/>
            <person name="Juieng P."/>
            <person name="Knipe K."/>
            <person name="Gulvik C."/>
            <person name="McQuiston J.R."/>
        </authorList>
    </citation>
    <scope>NUCLEOTIDE SEQUENCE</scope>
</reference>
<protein>
    <submittedName>
        <fullName evidence="2">Uncharacterized protein</fullName>
    </submittedName>
</protein>
<evidence type="ECO:0000313" key="2">
    <source>
        <dbReference type="EMBL" id="DAC75412.1"/>
    </source>
</evidence>
<reference evidence="2" key="1">
    <citation type="journal article" date="2014" name="Genome Biol. Evol.">
        <title>Comparative genomic analysis of malaria mosquito vector-associated novel pathogen Elizabethkingia anophelis.</title>
        <authorList>
            <person name="Teo J."/>
            <person name="Tan S.Y."/>
            <person name="Liu Y."/>
            <person name="Tay M."/>
            <person name="Ding Y."/>
            <person name="Li Y."/>
            <person name="Kjelleberg S."/>
            <person name="Givskov M."/>
            <person name="Lin R.T."/>
            <person name="Yang L."/>
        </authorList>
    </citation>
    <scope>NUCLEOTIDE SEQUENCE</scope>
</reference>